<evidence type="ECO:0008006" key="4">
    <source>
        <dbReference type="Google" id="ProtNLM"/>
    </source>
</evidence>
<dbReference type="InterPro" id="IPR008620">
    <property type="entry name" value="FixH"/>
</dbReference>
<dbReference type="Proteomes" id="UP000194137">
    <property type="component" value="Chromosome"/>
</dbReference>
<dbReference type="Pfam" id="PF05751">
    <property type="entry name" value="FixH"/>
    <property type="match status" value="1"/>
</dbReference>
<keyword evidence="1" id="KW-1133">Transmembrane helix</keyword>
<gene>
    <name evidence="2" type="ORF">CAK95_16685</name>
</gene>
<keyword evidence="1" id="KW-0812">Transmembrane</keyword>
<keyword evidence="3" id="KW-1185">Reference proteome</keyword>
<dbReference type="KEGG" id="psin:CAK95_16685"/>
<organism evidence="2 3">
    <name type="scientific">Pseudorhodoplanes sinuspersici</name>
    <dbReference type="NCBI Taxonomy" id="1235591"/>
    <lineage>
        <taxon>Bacteria</taxon>
        <taxon>Pseudomonadati</taxon>
        <taxon>Pseudomonadota</taxon>
        <taxon>Alphaproteobacteria</taxon>
        <taxon>Hyphomicrobiales</taxon>
        <taxon>Pseudorhodoplanes</taxon>
    </lineage>
</organism>
<name>A0A1W6ZTB1_9HYPH</name>
<keyword evidence="1" id="KW-0472">Membrane</keyword>
<protein>
    <recommendedName>
        <fullName evidence="4">Nitrogen fixation protein FixH</fullName>
    </recommendedName>
</protein>
<proteinExistence type="predicted"/>
<sequence length="183" mass="19489">MGSGPGSFPCTGATKMNANMSAPRRRGEITGKTVLICFISFFGIVAAVNAIMVRAAVTTFAGTQTDSAYRAGLAYKGEEAAAATQTALHWTVDGRLVRDVTGDAVLTVDVKDAKQSSVVGIDITARLGHPLNARLDRTVVLSRIADGTFRGATDAPAGQWTLTLEVMRDQNRLYRSETRVVLK</sequence>
<accession>A0A1W6ZTB1</accession>
<dbReference type="STRING" id="1235591.CAK95_16685"/>
<evidence type="ECO:0000313" key="3">
    <source>
        <dbReference type="Proteomes" id="UP000194137"/>
    </source>
</evidence>
<feature type="transmembrane region" description="Helical" evidence="1">
    <location>
        <begin position="34"/>
        <end position="57"/>
    </location>
</feature>
<dbReference type="EMBL" id="CP021112">
    <property type="protein sequence ID" value="ARQ00528.1"/>
    <property type="molecule type" value="Genomic_DNA"/>
</dbReference>
<dbReference type="InterPro" id="IPR018037">
    <property type="entry name" value="FixH_proteobacterial"/>
</dbReference>
<reference evidence="2 3" key="1">
    <citation type="submission" date="2017-05" db="EMBL/GenBank/DDBJ databases">
        <title>Full genome sequence of Pseudorhodoplanes sinuspersici.</title>
        <authorList>
            <person name="Dastgheib S.M.M."/>
            <person name="Shavandi M."/>
            <person name="Tirandaz H."/>
        </authorList>
    </citation>
    <scope>NUCLEOTIDE SEQUENCE [LARGE SCALE GENOMIC DNA]</scope>
    <source>
        <strain evidence="2 3">RIPI110</strain>
    </source>
</reference>
<evidence type="ECO:0000313" key="2">
    <source>
        <dbReference type="EMBL" id="ARQ00528.1"/>
    </source>
</evidence>
<dbReference type="AlphaFoldDB" id="A0A1W6ZTB1"/>
<evidence type="ECO:0000256" key="1">
    <source>
        <dbReference type="SAM" id="Phobius"/>
    </source>
</evidence>
<dbReference type="PIRSF" id="PIRSF011386">
    <property type="entry name" value="FixH"/>
    <property type="match status" value="1"/>
</dbReference>